<protein>
    <submittedName>
        <fullName evidence="1">Uncharacterized protein</fullName>
    </submittedName>
</protein>
<name>A0ACB9S8U6_9MYRT</name>
<dbReference type="Proteomes" id="UP001057402">
    <property type="component" value="Chromosome 2"/>
</dbReference>
<comment type="caution">
    <text evidence="1">The sequence shown here is derived from an EMBL/GenBank/DDBJ whole genome shotgun (WGS) entry which is preliminary data.</text>
</comment>
<gene>
    <name evidence="1" type="ORF">MLD38_005175</name>
</gene>
<reference evidence="2" key="1">
    <citation type="journal article" date="2023" name="Front. Plant Sci.">
        <title>Chromosomal-level genome assembly of Melastoma candidum provides insights into trichome evolution.</title>
        <authorList>
            <person name="Zhong Y."/>
            <person name="Wu W."/>
            <person name="Sun C."/>
            <person name="Zou P."/>
            <person name="Liu Y."/>
            <person name="Dai S."/>
            <person name="Zhou R."/>
        </authorList>
    </citation>
    <scope>NUCLEOTIDE SEQUENCE [LARGE SCALE GENOMIC DNA]</scope>
</reference>
<dbReference type="EMBL" id="CM042881">
    <property type="protein sequence ID" value="KAI4387335.1"/>
    <property type="molecule type" value="Genomic_DNA"/>
</dbReference>
<proteinExistence type="predicted"/>
<evidence type="ECO:0000313" key="2">
    <source>
        <dbReference type="Proteomes" id="UP001057402"/>
    </source>
</evidence>
<sequence length="103" mass="11741">MPADDNKDRKIASLHITSTFKTQVFENHPEGIVCYRNENGEMICEGYDEGPRLHTTTTPVSKFHPRDAEIIDLLQKNWILLGDGSCSPYKSKEGSLLLQQEEY</sequence>
<organism evidence="1 2">
    <name type="scientific">Melastoma candidum</name>
    <dbReference type="NCBI Taxonomy" id="119954"/>
    <lineage>
        <taxon>Eukaryota</taxon>
        <taxon>Viridiplantae</taxon>
        <taxon>Streptophyta</taxon>
        <taxon>Embryophyta</taxon>
        <taxon>Tracheophyta</taxon>
        <taxon>Spermatophyta</taxon>
        <taxon>Magnoliopsida</taxon>
        <taxon>eudicotyledons</taxon>
        <taxon>Gunneridae</taxon>
        <taxon>Pentapetalae</taxon>
        <taxon>rosids</taxon>
        <taxon>malvids</taxon>
        <taxon>Myrtales</taxon>
        <taxon>Melastomataceae</taxon>
        <taxon>Melastomatoideae</taxon>
        <taxon>Melastomateae</taxon>
        <taxon>Melastoma</taxon>
    </lineage>
</organism>
<accession>A0ACB9S8U6</accession>
<evidence type="ECO:0000313" key="1">
    <source>
        <dbReference type="EMBL" id="KAI4387335.1"/>
    </source>
</evidence>
<keyword evidence="2" id="KW-1185">Reference proteome</keyword>